<evidence type="ECO:0000256" key="1">
    <source>
        <dbReference type="SAM" id="Phobius"/>
    </source>
</evidence>
<proteinExistence type="predicted"/>
<feature type="transmembrane region" description="Helical" evidence="1">
    <location>
        <begin position="136"/>
        <end position="161"/>
    </location>
</feature>
<protein>
    <submittedName>
        <fullName evidence="2">ABC transporter permease subunit</fullName>
    </submittedName>
</protein>
<keyword evidence="3" id="KW-1185">Reference proteome</keyword>
<keyword evidence="1" id="KW-0472">Membrane</keyword>
<feature type="transmembrane region" description="Helical" evidence="1">
    <location>
        <begin position="92"/>
        <end position="115"/>
    </location>
</feature>
<feature type="transmembrane region" description="Helical" evidence="1">
    <location>
        <begin position="34"/>
        <end position="52"/>
    </location>
</feature>
<feature type="transmembrane region" description="Helical" evidence="1">
    <location>
        <begin position="173"/>
        <end position="196"/>
    </location>
</feature>
<name>A0ABW4Q9C1_9MICC</name>
<evidence type="ECO:0000313" key="2">
    <source>
        <dbReference type="EMBL" id="MFD1847340.1"/>
    </source>
</evidence>
<feature type="transmembrane region" description="Helical" evidence="1">
    <location>
        <begin position="203"/>
        <end position="223"/>
    </location>
</feature>
<sequence length="281" mass="29466">MTGAAYSATHRTRPGPSAVLPLFRRALLEHWRSTLAWAIGLAAAIAVYLPLFSTLGNSVEMQSMIDALPPEMTRALNYDEITSGPGYTQGTIFGLIGFMLMTIASVSWGASAVAGDEEAGQLELTLAHAVTRPQVVLERALAIGVRIVVLAAVVFVLVLFLNEPAQLEIQTSHLFGATVLFAGLALLSGTAALLVGAVSGRKIFGLAAGAAVAVLSYVFNAVGRQSPDLQWLLNLSPYHWAYGDSPLANGADWGAAAWLWGISAALAGLSAVALQRRDVGI</sequence>
<keyword evidence="1" id="KW-0812">Transmembrane</keyword>
<reference evidence="3" key="1">
    <citation type="journal article" date="2019" name="Int. J. Syst. Evol. Microbiol.">
        <title>The Global Catalogue of Microorganisms (GCM) 10K type strain sequencing project: providing services to taxonomists for standard genome sequencing and annotation.</title>
        <authorList>
            <consortium name="The Broad Institute Genomics Platform"/>
            <consortium name="The Broad Institute Genome Sequencing Center for Infectious Disease"/>
            <person name="Wu L."/>
            <person name="Ma J."/>
        </authorList>
    </citation>
    <scope>NUCLEOTIDE SEQUENCE [LARGE SCALE GENOMIC DNA]</scope>
    <source>
        <strain evidence="3">JCM 11496</strain>
    </source>
</reference>
<keyword evidence="1" id="KW-1133">Transmembrane helix</keyword>
<evidence type="ECO:0000313" key="3">
    <source>
        <dbReference type="Proteomes" id="UP001597307"/>
    </source>
</evidence>
<dbReference type="Proteomes" id="UP001597307">
    <property type="component" value="Unassembled WGS sequence"/>
</dbReference>
<gene>
    <name evidence="2" type="ORF">ACFSFX_12135</name>
</gene>
<comment type="caution">
    <text evidence="2">The sequence shown here is derived from an EMBL/GenBank/DDBJ whole genome shotgun (WGS) entry which is preliminary data.</text>
</comment>
<dbReference type="Pfam" id="PF12679">
    <property type="entry name" value="ABC2_membrane_2"/>
    <property type="match status" value="1"/>
</dbReference>
<feature type="transmembrane region" description="Helical" evidence="1">
    <location>
        <begin position="255"/>
        <end position="274"/>
    </location>
</feature>
<accession>A0ABW4Q9C1</accession>
<organism evidence="2 3">
    <name type="scientific">Arthrobacter flavus</name>
    <dbReference type="NCBI Taxonomy" id="95172"/>
    <lineage>
        <taxon>Bacteria</taxon>
        <taxon>Bacillati</taxon>
        <taxon>Actinomycetota</taxon>
        <taxon>Actinomycetes</taxon>
        <taxon>Micrococcales</taxon>
        <taxon>Micrococcaceae</taxon>
        <taxon>Arthrobacter</taxon>
    </lineage>
</organism>
<dbReference type="EMBL" id="JBHUGA010000052">
    <property type="protein sequence ID" value="MFD1847340.1"/>
    <property type="molecule type" value="Genomic_DNA"/>
</dbReference>
<dbReference type="RefSeq" id="WP_343879296.1">
    <property type="nucleotide sequence ID" value="NZ_BAAAIJ010000036.1"/>
</dbReference>